<dbReference type="STRING" id="592026.GCWU0000282_001581"/>
<dbReference type="InterPro" id="IPR051611">
    <property type="entry name" value="ECF_transporter_component"/>
</dbReference>
<reference evidence="7 8" key="1">
    <citation type="submission" date="2013-06" db="EMBL/GenBank/DDBJ databases">
        <authorList>
            <person name="Weinstock G."/>
            <person name="Sodergren E."/>
            <person name="Clifton S."/>
            <person name="Fulton L."/>
            <person name="Fulton B."/>
            <person name="Courtney L."/>
            <person name="Fronick C."/>
            <person name="Harrison M."/>
            <person name="Strong C."/>
            <person name="Farmer C."/>
            <person name="Delahaunty K."/>
            <person name="Markovic C."/>
            <person name="Hall O."/>
            <person name="Minx P."/>
            <person name="Tomlinson C."/>
            <person name="Mitreva M."/>
            <person name="Nelson J."/>
            <person name="Hou S."/>
            <person name="Wollam A."/>
            <person name="Pepin K.H."/>
            <person name="Johnson M."/>
            <person name="Bhonagiri V."/>
            <person name="Nash W.E."/>
            <person name="Warren W."/>
            <person name="Chinwalla A."/>
            <person name="Mardis E.R."/>
            <person name="Wilson R.K."/>
        </authorList>
    </citation>
    <scope>NUCLEOTIDE SEQUENCE [LARGE SCALE GENOMIC DNA]</scope>
    <source>
        <strain evidence="7 8">ATCC 51271</strain>
    </source>
</reference>
<protein>
    <submittedName>
        <fullName evidence="7">Cobalt transport protein</fullName>
    </submittedName>
</protein>
<comment type="subcellular location">
    <subcellularLocation>
        <location evidence="1">Membrane</location>
        <topology evidence="1">Multi-pass membrane protein</topology>
    </subcellularLocation>
</comment>
<dbReference type="GO" id="GO:0005886">
    <property type="term" value="C:plasma membrane"/>
    <property type="evidence" value="ECO:0007669"/>
    <property type="project" value="UniProtKB-ARBA"/>
</dbReference>
<evidence type="ECO:0000256" key="5">
    <source>
        <dbReference type="ARBA" id="ARBA00023136"/>
    </source>
</evidence>
<keyword evidence="4 6" id="KW-1133">Transmembrane helix</keyword>
<dbReference type="eggNOG" id="COG0619">
    <property type="taxonomic scope" value="Bacteria"/>
</dbReference>
<feature type="transmembrane region" description="Helical" evidence="6">
    <location>
        <begin position="208"/>
        <end position="224"/>
    </location>
</feature>
<comment type="caution">
    <text evidence="7">The sequence shown here is derived from an EMBL/GenBank/DDBJ whole genome shotgun (WGS) entry which is preliminary data.</text>
</comment>
<keyword evidence="2" id="KW-1003">Cell membrane</keyword>
<dbReference type="AlphaFoldDB" id="V2Y4U3"/>
<dbReference type="HOGENOM" id="CLU_076847_3_0_9"/>
<accession>V2Y4U3</accession>
<dbReference type="Pfam" id="PF02361">
    <property type="entry name" value="CbiQ"/>
    <property type="match status" value="1"/>
</dbReference>
<evidence type="ECO:0000256" key="6">
    <source>
        <dbReference type="SAM" id="Phobius"/>
    </source>
</evidence>
<evidence type="ECO:0000256" key="1">
    <source>
        <dbReference type="ARBA" id="ARBA00004141"/>
    </source>
</evidence>
<name>V2Y4U3_9FIRM</name>
<evidence type="ECO:0000256" key="2">
    <source>
        <dbReference type="ARBA" id="ARBA00022475"/>
    </source>
</evidence>
<keyword evidence="8" id="KW-1185">Reference proteome</keyword>
<sequence>MKIKAIKINPFLVLFFNILIPTLFMFMPAYPLNYVLMVFASLVLLLSGKIKRALIFIVIYGLFFGASTFFMNVFQVGGIVIFLSIMMQFLPCLMMATILFKDYTTAELLSTLEKLPLPRNLVVAVIITLRYVPTFKREFGYIKESMRLRGIAFTWKKPIESFRYFIVPQLFRCTALAEEVTSAGLVKGIDANIKRTSYYEQKFRKSDTFLALLLIIGIMWAGLWKI</sequence>
<dbReference type="PANTHER" id="PTHR34857:SF2">
    <property type="entry name" value="SLL0384 PROTEIN"/>
    <property type="match status" value="1"/>
</dbReference>
<evidence type="ECO:0000256" key="3">
    <source>
        <dbReference type="ARBA" id="ARBA00022692"/>
    </source>
</evidence>
<keyword evidence="3 6" id="KW-0812">Transmembrane</keyword>
<evidence type="ECO:0000313" key="7">
    <source>
        <dbReference type="EMBL" id="ESL02711.1"/>
    </source>
</evidence>
<dbReference type="PANTHER" id="PTHR34857">
    <property type="entry name" value="SLL0384 PROTEIN"/>
    <property type="match status" value="1"/>
</dbReference>
<feature type="transmembrane region" description="Helical" evidence="6">
    <location>
        <begin position="7"/>
        <end position="24"/>
    </location>
</feature>
<dbReference type="EMBL" id="ACIL03000013">
    <property type="protein sequence ID" value="ESL02711.1"/>
    <property type="molecule type" value="Genomic_DNA"/>
</dbReference>
<dbReference type="Proteomes" id="UP000018227">
    <property type="component" value="Unassembled WGS sequence"/>
</dbReference>
<feature type="transmembrane region" description="Helical" evidence="6">
    <location>
        <begin position="79"/>
        <end position="100"/>
    </location>
</feature>
<keyword evidence="5 6" id="KW-0472">Membrane</keyword>
<feature type="transmembrane region" description="Helical" evidence="6">
    <location>
        <begin position="53"/>
        <end position="73"/>
    </location>
</feature>
<dbReference type="CDD" id="cd16914">
    <property type="entry name" value="EcfT"/>
    <property type="match status" value="1"/>
</dbReference>
<proteinExistence type="predicted"/>
<dbReference type="InterPro" id="IPR003339">
    <property type="entry name" value="ABC/ECF_trnsptr_transmembrane"/>
</dbReference>
<evidence type="ECO:0000313" key="8">
    <source>
        <dbReference type="Proteomes" id="UP000018227"/>
    </source>
</evidence>
<gene>
    <name evidence="7" type="ORF">GCWU0000282_001581</name>
</gene>
<evidence type="ECO:0000256" key="4">
    <source>
        <dbReference type="ARBA" id="ARBA00022989"/>
    </source>
</evidence>
<dbReference type="OrthoDB" id="3730291at2"/>
<dbReference type="RefSeq" id="WP_023354453.1">
    <property type="nucleotide sequence ID" value="NZ_KI535368.1"/>
</dbReference>
<organism evidence="7 8">
    <name type="scientific">Catonella morbi ATCC 51271</name>
    <dbReference type="NCBI Taxonomy" id="592026"/>
    <lineage>
        <taxon>Bacteria</taxon>
        <taxon>Bacillati</taxon>
        <taxon>Bacillota</taxon>
        <taxon>Clostridia</taxon>
        <taxon>Lachnospirales</taxon>
        <taxon>Lachnospiraceae</taxon>
        <taxon>Catonella</taxon>
    </lineage>
</organism>